<dbReference type="GeneID" id="63794024"/>
<proteinExistence type="predicted"/>
<dbReference type="OrthoDB" id="5367275at2759"/>
<accession>A0A364KZ05</accession>
<dbReference type="EMBL" id="MIKG01000008">
    <property type="protein sequence ID" value="RAO68796.1"/>
    <property type="molecule type" value="Genomic_DNA"/>
</dbReference>
<evidence type="ECO:0000313" key="2">
    <source>
        <dbReference type="EMBL" id="RAO68796.1"/>
    </source>
</evidence>
<keyword evidence="3" id="KW-1185">Reference proteome</keyword>
<dbReference type="RefSeq" id="XP_040733312.1">
    <property type="nucleotide sequence ID" value="XM_040877214.1"/>
</dbReference>
<gene>
    <name evidence="2" type="ORF">BHQ10_004808</name>
</gene>
<evidence type="ECO:0000256" key="1">
    <source>
        <dbReference type="SAM" id="Phobius"/>
    </source>
</evidence>
<reference evidence="2 3" key="1">
    <citation type="journal article" date="2017" name="Biotechnol. Biofuels">
        <title>Differential beta-glucosidase expression as a function of carbon source availability in Talaromyces amestolkiae: a genomic and proteomic approach.</title>
        <authorList>
            <person name="de Eugenio L.I."/>
            <person name="Mendez-Liter J.A."/>
            <person name="Nieto-Dominguez M."/>
            <person name="Alonso L."/>
            <person name="Gil-Munoz J."/>
            <person name="Barriuso J."/>
            <person name="Prieto A."/>
            <person name="Martinez M.J."/>
        </authorList>
    </citation>
    <scope>NUCLEOTIDE SEQUENCE [LARGE SCALE GENOMIC DNA]</scope>
    <source>
        <strain evidence="2 3">CIB</strain>
    </source>
</reference>
<feature type="transmembrane region" description="Helical" evidence="1">
    <location>
        <begin position="12"/>
        <end position="32"/>
    </location>
</feature>
<name>A0A364KZ05_TALAM</name>
<keyword evidence="1" id="KW-0812">Transmembrane</keyword>
<dbReference type="Proteomes" id="UP000249363">
    <property type="component" value="Unassembled WGS sequence"/>
</dbReference>
<dbReference type="AlphaFoldDB" id="A0A364KZ05"/>
<keyword evidence="1" id="KW-0472">Membrane</keyword>
<comment type="caution">
    <text evidence="2">The sequence shown here is derived from an EMBL/GenBank/DDBJ whole genome shotgun (WGS) entry which is preliminary data.</text>
</comment>
<keyword evidence="1" id="KW-1133">Transmembrane helix</keyword>
<sequence>MVLLSSSTVATLFISVITLLCTFGIFIAGYALQQHSVRNIERDFRSLDSMQADYEHMTYDTNKEQSILDPETGELETWNQGNFAYLQLLSEPNPASICSTIALYKKLVEGGSTIQDRLFMYPQEWDLIMSTDPVVNRALSFLREASKLYKFWLLPIDMNLVIEQGYSLTDSKLLRIGELQFMAYDSVLYLRTPGLLLDAQELDKMILTRPLPMKYEPKRQESYRNAAWIGMPLRAHDEAKIPPVYLLSVNTMRNRVEARTHVPNVALRGFGDLAAGPNFVKVTGKDPAYVFFDWDEDGRIQQENNTYYELWTQEVGEVCVGLDLSLY</sequence>
<protein>
    <submittedName>
        <fullName evidence="2">Uncharacterized protein</fullName>
    </submittedName>
</protein>
<dbReference type="STRING" id="1196081.A0A364KZ05"/>
<organism evidence="2 3">
    <name type="scientific">Talaromyces amestolkiae</name>
    <dbReference type="NCBI Taxonomy" id="1196081"/>
    <lineage>
        <taxon>Eukaryota</taxon>
        <taxon>Fungi</taxon>
        <taxon>Dikarya</taxon>
        <taxon>Ascomycota</taxon>
        <taxon>Pezizomycotina</taxon>
        <taxon>Eurotiomycetes</taxon>
        <taxon>Eurotiomycetidae</taxon>
        <taxon>Eurotiales</taxon>
        <taxon>Trichocomaceae</taxon>
        <taxon>Talaromyces</taxon>
        <taxon>Talaromyces sect. Talaromyces</taxon>
    </lineage>
</organism>
<evidence type="ECO:0000313" key="3">
    <source>
        <dbReference type="Proteomes" id="UP000249363"/>
    </source>
</evidence>